<keyword evidence="2" id="KW-0233">DNA recombination</keyword>
<dbReference type="Gene3D" id="1.10.150.130">
    <property type="match status" value="1"/>
</dbReference>
<feature type="domain" description="Tyr recombinase" evidence="3">
    <location>
        <begin position="34"/>
        <end position="86"/>
    </location>
</feature>
<dbReference type="InterPro" id="IPR011010">
    <property type="entry name" value="DNA_brk_join_enz"/>
</dbReference>
<dbReference type="PROSITE" id="PS51898">
    <property type="entry name" value="TYR_RECOMBINASE"/>
    <property type="match status" value="1"/>
</dbReference>
<protein>
    <submittedName>
        <fullName evidence="4">Tyrosine recombinase XerC</fullName>
    </submittedName>
</protein>
<dbReference type="InterPro" id="IPR002104">
    <property type="entry name" value="Integrase_catalytic"/>
</dbReference>
<comment type="caution">
    <text evidence="4">The sequence shown here is derived from an EMBL/GenBank/DDBJ whole genome shotgun (WGS) entry which is preliminary data.</text>
</comment>
<dbReference type="Pfam" id="PF00589">
    <property type="entry name" value="Phage_integrase"/>
    <property type="match status" value="1"/>
</dbReference>
<gene>
    <name evidence="4" type="primary">xerC</name>
    <name evidence="4" type="ORF">ACFFJ8_19465</name>
</gene>
<dbReference type="EMBL" id="JBHLVF010000034">
    <property type="protein sequence ID" value="MFC0393537.1"/>
    <property type="molecule type" value="Genomic_DNA"/>
</dbReference>
<keyword evidence="5" id="KW-1185">Reference proteome</keyword>
<sequence>MYRVLKNIFSRAVEWRLIQTNPVGDVKSPKVVYKESQIYDEDEIQLLFEALENGAYHWRMMITLALTTGLRRGELVGLEWKNVDLE</sequence>
<organism evidence="4 5">
    <name type="scientific">Paenibacillus mendelii</name>
    <dbReference type="NCBI Taxonomy" id="206163"/>
    <lineage>
        <taxon>Bacteria</taxon>
        <taxon>Bacillati</taxon>
        <taxon>Bacillota</taxon>
        <taxon>Bacilli</taxon>
        <taxon>Bacillales</taxon>
        <taxon>Paenibacillaceae</taxon>
        <taxon>Paenibacillus</taxon>
    </lineage>
</organism>
<evidence type="ECO:0000313" key="5">
    <source>
        <dbReference type="Proteomes" id="UP001589818"/>
    </source>
</evidence>
<dbReference type="InterPro" id="IPR013762">
    <property type="entry name" value="Integrase-like_cat_sf"/>
</dbReference>
<dbReference type="SUPFAM" id="SSF56349">
    <property type="entry name" value="DNA breaking-rejoining enzymes"/>
    <property type="match status" value="1"/>
</dbReference>
<keyword evidence="1" id="KW-0238">DNA-binding</keyword>
<reference evidence="4 5" key="1">
    <citation type="submission" date="2024-09" db="EMBL/GenBank/DDBJ databases">
        <authorList>
            <person name="Sun Q."/>
            <person name="Mori K."/>
        </authorList>
    </citation>
    <scope>NUCLEOTIDE SEQUENCE [LARGE SCALE GENOMIC DNA]</scope>
    <source>
        <strain evidence="4 5">CCM 4839</strain>
    </source>
</reference>
<dbReference type="InterPro" id="IPR010998">
    <property type="entry name" value="Integrase_recombinase_N"/>
</dbReference>
<accession>A0ABV6JCC2</accession>
<dbReference type="RefSeq" id="WP_256555407.1">
    <property type="nucleotide sequence ID" value="NZ_JANHOF010000008.1"/>
</dbReference>
<name>A0ABV6JCC2_9BACL</name>
<evidence type="ECO:0000256" key="1">
    <source>
        <dbReference type="ARBA" id="ARBA00023125"/>
    </source>
</evidence>
<evidence type="ECO:0000313" key="4">
    <source>
        <dbReference type="EMBL" id="MFC0393537.1"/>
    </source>
</evidence>
<evidence type="ECO:0000256" key="2">
    <source>
        <dbReference type="ARBA" id="ARBA00023172"/>
    </source>
</evidence>
<dbReference type="Proteomes" id="UP001589818">
    <property type="component" value="Unassembled WGS sequence"/>
</dbReference>
<dbReference type="Gene3D" id="1.10.443.10">
    <property type="entry name" value="Intergrase catalytic core"/>
    <property type="match status" value="1"/>
</dbReference>
<evidence type="ECO:0000259" key="3">
    <source>
        <dbReference type="PROSITE" id="PS51898"/>
    </source>
</evidence>
<proteinExistence type="predicted"/>